<dbReference type="Gene3D" id="3.30.300.130">
    <property type="entry name" value="Fe-S cluster assembly (FSCA)"/>
    <property type="match status" value="1"/>
</dbReference>
<dbReference type="SUPFAM" id="SSF117916">
    <property type="entry name" value="Fe-S cluster assembly (FSCA) domain-like"/>
    <property type="match status" value="1"/>
</dbReference>
<reference evidence="3" key="1">
    <citation type="submission" date="2020-05" db="EMBL/GenBank/DDBJ databases">
        <authorList>
            <person name="Chiriac C."/>
            <person name="Salcher M."/>
            <person name="Ghai R."/>
            <person name="Kavagutti S V."/>
        </authorList>
    </citation>
    <scope>NUCLEOTIDE SEQUENCE</scope>
</reference>
<dbReference type="InterPro" id="IPR034904">
    <property type="entry name" value="FSCA_dom_sf"/>
</dbReference>
<evidence type="ECO:0000256" key="1">
    <source>
        <dbReference type="SAM" id="MobiDB-lite"/>
    </source>
</evidence>
<dbReference type="AlphaFoldDB" id="A0A6J6AY17"/>
<evidence type="ECO:0000259" key="2">
    <source>
        <dbReference type="Pfam" id="PF01106"/>
    </source>
</evidence>
<dbReference type="InterPro" id="IPR001075">
    <property type="entry name" value="NIF_FeS_clus_asmbl_NifU_C"/>
</dbReference>
<dbReference type="GO" id="GO:0016226">
    <property type="term" value="P:iron-sulfur cluster assembly"/>
    <property type="evidence" value="ECO:0007669"/>
    <property type="project" value="InterPro"/>
</dbReference>
<feature type="domain" description="NIF system FeS cluster assembly NifU C-terminal" evidence="2">
    <location>
        <begin position="144"/>
        <end position="211"/>
    </location>
</feature>
<gene>
    <name evidence="3" type="ORF">UFOPK1358_00386</name>
</gene>
<dbReference type="InterPro" id="IPR035903">
    <property type="entry name" value="HesB-like_dom_sf"/>
</dbReference>
<dbReference type="PANTHER" id="PTHR11178">
    <property type="entry name" value="IRON-SULFUR CLUSTER SCAFFOLD PROTEIN NFU-RELATED"/>
    <property type="match status" value="1"/>
</dbReference>
<sequence>MSLDTPRTSPFAADDASTADPGSTGDVVMRVSGDALATVRDIRSAEPDPQALALRVAITGTKGVEYTYDLSFEEIESVEEDHVRYTVEDLTVVIPSDSVEFLRGAELDLPKSAGQGGLVIRNPNRADPLANITIELTGDVAEKVTQLLEGSINPMLAAHGGFATLVGVDEKNNVYLTMGGGCQGCSASAATLTDGIQQSIRENIPEVLEVIDATDHSSGENPFYS</sequence>
<protein>
    <submittedName>
        <fullName evidence="3">Unannotated protein</fullName>
    </submittedName>
</protein>
<dbReference type="GO" id="GO:0051536">
    <property type="term" value="F:iron-sulfur cluster binding"/>
    <property type="evidence" value="ECO:0007669"/>
    <property type="project" value="InterPro"/>
</dbReference>
<feature type="region of interest" description="Disordered" evidence="1">
    <location>
        <begin position="1"/>
        <end position="26"/>
    </location>
</feature>
<dbReference type="Pfam" id="PF01106">
    <property type="entry name" value="NifU"/>
    <property type="match status" value="1"/>
</dbReference>
<accession>A0A6J6AY17</accession>
<dbReference type="Gene3D" id="2.60.300.12">
    <property type="entry name" value="HesB-like domain"/>
    <property type="match status" value="1"/>
</dbReference>
<name>A0A6J6AY17_9ZZZZ</name>
<dbReference type="GO" id="GO:0005506">
    <property type="term" value="F:iron ion binding"/>
    <property type="evidence" value="ECO:0007669"/>
    <property type="project" value="InterPro"/>
</dbReference>
<evidence type="ECO:0000313" key="3">
    <source>
        <dbReference type="EMBL" id="CAB4531425.1"/>
    </source>
</evidence>
<dbReference type="EMBL" id="CAEZSF010000021">
    <property type="protein sequence ID" value="CAB4531425.1"/>
    <property type="molecule type" value="Genomic_DNA"/>
</dbReference>
<dbReference type="SUPFAM" id="SSF89360">
    <property type="entry name" value="HesB-like domain"/>
    <property type="match status" value="1"/>
</dbReference>
<proteinExistence type="predicted"/>
<organism evidence="3">
    <name type="scientific">freshwater metagenome</name>
    <dbReference type="NCBI Taxonomy" id="449393"/>
    <lineage>
        <taxon>unclassified sequences</taxon>
        <taxon>metagenomes</taxon>
        <taxon>ecological metagenomes</taxon>
    </lineage>
</organism>